<evidence type="ECO:0000313" key="3">
    <source>
        <dbReference type="Proteomes" id="UP001189429"/>
    </source>
</evidence>
<feature type="non-terminal residue" evidence="2">
    <location>
        <position position="1"/>
    </location>
</feature>
<reference evidence="2" key="1">
    <citation type="submission" date="2023-10" db="EMBL/GenBank/DDBJ databases">
        <authorList>
            <person name="Chen Y."/>
            <person name="Shah S."/>
            <person name="Dougan E. K."/>
            <person name="Thang M."/>
            <person name="Chan C."/>
        </authorList>
    </citation>
    <scope>NUCLEOTIDE SEQUENCE [LARGE SCALE GENOMIC DNA]</scope>
</reference>
<name>A0ABN9Q5D8_9DINO</name>
<feature type="compositionally biased region" description="Low complexity" evidence="1">
    <location>
        <begin position="1"/>
        <end position="11"/>
    </location>
</feature>
<feature type="region of interest" description="Disordered" evidence="1">
    <location>
        <begin position="1"/>
        <end position="41"/>
    </location>
</feature>
<gene>
    <name evidence="2" type="ORF">PCOR1329_LOCUS8969</name>
</gene>
<dbReference type="Proteomes" id="UP001189429">
    <property type="component" value="Unassembled WGS sequence"/>
</dbReference>
<accession>A0ABN9Q5D8</accession>
<protein>
    <submittedName>
        <fullName evidence="2">Uncharacterized protein</fullName>
    </submittedName>
</protein>
<feature type="region of interest" description="Disordered" evidence="1">
    <location>
        <begin position="87"/>
        <end position="118"/>
    </location>
</feature>
<keyword evidence="3" id="KW-1185">Reference proteome</keyword>
<feature type="non-terminal residue" evidence="2">
    <location>
        <position position="118"/>
    </location>
</feature>
<proteinExistence type="predicted"/>
<dbReference type="EMBL" id="CAUYUJ010002479">
    <property type="protein sequence ID" value="CAK0800947.1"/>
    <property type="molecule type" value="Genomic_DNA"/>
</dbReference>
<evidence type="ECO:0000256" key="1">
    <source>
        <dbReference type="SAM" id="MobiDB-lite"/>
    </source>
</evidence>
<organism evidence="2 3">
    <name type="scientific">Prorocentrum cordatum</name>
    <dbReference type="NCBI Taxonomy" id="2364126"/>
    <lineage>
        <taxon>Eukaryota</taxon>
        <taxon>Sar</taxon>
        <taxon>Alveolata</taxon>
        <taxon>Dinophyceae</taxon>
        <taxon>Prorocentrales</taxon>
        <taxon>Prorocentraceae</taxon>
        <taxon>Prorocentrum</taxon>
    </lineage>
</organism>
<evidence type="ECO:0000313" key="2">
    <source>
        <dbReference type="EMBL" id="CAK0800947.1"/>
    </source>
</evidence>
<comment type="caution">
    <text evidence="2">The sequence shown here is derived from an EMBL/GenBank/DDBJ whole genome shotgun (WGS) entry which is preliminary data.</text>
</comment>
<sequence length="118" mass="12525">RPERPSTSTASRSRRAPPPEAADTSQPRHRVTRAARAVQGAGVRLAAPGSRGTRGRAGPVAGASLCHSRLPRAGGVCAQREGCWRPGCARRQEEEEEEAEEEEEEAEEEAAAEDARGG</sequence>
<feature type="compositionally biased region" description="Acidic residues" evidence="1">
    <location>
        <begin position="94"/>
        <end position="112"/>
    </location>
</feature>